<dbReference type="PANTHER" id="PTHR24026">
    <property type="entry name" value="FAT ATYPICAL CADHERIN-RELATED"/>
    <property type="match status" value="1"/>
</dbReference>
<protein>
    <recommendedName>
        <fullName evidence="4">Cadherin domain-containing protein</fullName>
    </recommendedName>
</protein>
<evidence type="ECO:0000256" key="1">
    <source>
        <dbReference type="ARBA" id="ARBA00022692"/>
    </source>
</evidence>
<evidence type="ECO:0000256" key="2">
    <source>
        <dbReference type="ARBA" id="ARBA00022989"/>
    </source>
</evidence>
<accession>A0A2T7PLC2</accession>
<dbReference type="Pfam" id="PF00028">
    <property type="entry name" value="Cadherin"/>
    <property type="match status" value="2"/>
</dbReference>
<feature type="domain" description="Cadherin" evidence="4">
    <location>
        <begin position="125"/>
        <end position="193"/>
    </location>
</feature>
<proteinExistence type="predicted"/>
<evidence type="ECO:0000313" key="5">
    <source>
        <dbReference type="EMBL" id="PVD34226.1"/>
    </source>
</evidence>
<sequence>MDENDNRPKFVDRAGRLTVLAETKGSHDILVYRTLAYDVDEGPNAEITYTLRSTLDDQFFISSRTGEIFSRKDLVAGQNFDLTVRAADRGADNLKTQQKIGISVVARPVTSLAPPHFRHTGLRESITESDKPGQLIVLLSADDADKDRLYFAITDGNEDQVFTIQPNHGSILLALPVDWETRSSYNLTVSVTDGVHYDFTWSGYERRLLSWCLDSLHIVMGHWDMFNVMEHCLCKDVDGR</sequence>
<dbReference type="EMBL" id="PZQS01000003">
    <property type="protein sequence ID" value="PVD34226.1"/>
    <property type="molecule type" value="Genomic_DNA"/>
</dbReference>
<dbReference type="GO" id="GO:0007156">
    <property type="term" value="P:homophilic cell adhesion via plasma membrane adhesion molecules"/>
    <property type="evidence" value="ECO:0007669"/>
    <property type="project" value="InterPro"/>
</dbReference>
<dbReference type="GO" id="GO:0005886">
    <property type="term" value="C:plasma membrane"/>
    <property type="evidence" value="ECO:0007669"/>
    <property type="project" value="UniProtKB-SubCell"/>
</dbReference>
<keyword evidence="1" id="KW-0812">Transmembrane</keyword>
<dbReference type="PRINTS" id="PR00205">
    <property type="entry name" value="CADHERIN"/>
</dbReference>
<dbReference type="AlphaFoldDB" id="A0A2T7PLC2"/>
<evidence type="ECO:0000259" key="4">
    <source>
        <dbReference type="PROSITE" id="PS50268"/>
    </source>
</evidence>
<name>A0A2T7PLC2_POMCA</name>
<keyword evidence="6" id="KW-1185">Reference proteome</keyword>
<evidence type="ECO:0000313" key="6">
    <source>
        <dbReference type="Proteomes" id="UP000245119"/>
    </source>
</evidence>
<keyword evidence="2" id="KW-1133">Transmembrane helix</keyword>
<keyword evidence="2" id="KW-0472">Membrane</keyword>
<feature type="domain" description="Cadherin" evidence="4">
    <location>
        <begin position="36"/>
        <end position="117"/>
    </location>
</feature>
<reference evidence="5 6" key="1">
    <citation type="submission" date="2018-04" db="EMBL/GenBank/DDBJ databases">
        <title>The genome of golden apple snail Pomacea canaliculata provides insight into stress tolerance and invasive adaptation.</title>
        <authorList>
            <person name="Liu C."/>
            <person name="Liu B."/>
            <person name="Ren Y."/>
            <person name="Zhang Y."/>
            <person name="Wang H."/>
            <person name="Li S."/>
            <person name="Jiang F."/>
            <person name="Yin L."/>
            <person name="Zhang G."/>
            <person name="Qian W."/>
            <person name="Fan W."/>
        </authorList>
    </citation>
    <scope>NUCLEOTIDE SEQUENCE [LARGE SCALE GENOMIC DNA]</scope>
    <source>
        <strain evidence="5">SZHN2017</strain>
        <tissue evidence="5">Muscle</tissue>
    </source>
</reference>
<dbReference type="SUPFAM" id="SSF49313">
    <property type="entry name" value="Cadherin-like"/>
    <property type="match status" value="2"/>
</dbReference>
<evidence type="ECO:0000256" key="3">
    <source>
        <dbReference type="PROSITE-ProRule" id="PRU00043"/>
    </source>
</evidence>
<dbReference type="PROSITE" id="PS50268">
    <property type="entry name" value="CADHERIN_2"/>
    <property type="match status" value="2"/>
</dbReference>
<dbReference type="Gene3D" id="2.60.40.60">
    <property type="entry name" value="Cadherins"/>
    <property type="match status" value="2"/>
</dbReference>
<organism evidence="5 6">
    <name type="scientific">Pomacea canaliculata</name>
    <name type="common">Golden apple snail</name>
    <dbReference type="NCBI Taxonomy" id="400727"/>
    <lineage>
        <taxon>Eukaryota</taxon>
        <taxon>Metazoa</taxon>
        <taxon>Spiralia</taxon>
        <taxon>Lophotrochozoa</taxon>
        <taxon>Mollusca</taxon>
        <taxon>Gastropoda</taxon>
        <taxon>Caenogastropoda</taxon>
        <taxon>Architaenioglossa</taxon>
        <taxon>Ampullarioidea</taxon>
        <taxon>Ampullariidae</taxon>
        <taxon>Pomacea</taxon>
    </lineage>
</organism>
<dbReference type="PANTHER" id="PTHR24026:SF126">
    <property type="entry name" value="PROTOCADHERIN FAT 4"/>
    <property type="match status" value="1"/>
</dbReference>
<dbReference type="CDD" id="cd11304">
    <property type="entry name" value="Cadherin_repeat"/>
    <property type="match status" value="2"/>
</dbReference>
<dbReference type="STRING" id="400727.A0A2T7PLC2"/>
<dbReference type="InterPro" id="IPR015919">
    <property type="entry name" value="Cadherin-like_sf"/>
</dbReference>
<gene>
    <name evidence="5" type="ORF">C0Q70_05492</name>
</gene>
<keyword evidence="3" id="KW-0106">Calcium</keyword>
<dbReference type="Proteomes" id="UP000245119">
    <property type="component" value="Linkage Group LG3"/>
</dbReference>
<dbReference type="InterPro" id="IPR002126">
    <property type="entry name" value="Cadherin-like_dom"/>
</dbReference>
<dbReference type="GO" id="GO:0005509">
    <property type="term" value="F:calcium ion binding"/>
    <property type="evidence" value="ECO:0007669"/>
    <property type="project" value="UniProtKB-UniRule"/>
</dbReference>
<dbReference type="SMART" id="SM00112">
    <property type="entry name" value="CA"/>
    <property type="match status" value="2"/>
</dbReference>
<comment type="caution">
    <text evidence="5">The sequence shown here is derived from an EMBL/GenBank/DDBJ whole genome shotgun (WGS) entry which is preliminary data.</text>
</comment>